<dbReference type="OrthoDB" id="2446145at2"/>
<organism evidence="7 8">
    <name type="scientific">Niallia nealsonii</name>
    <dbReference type="NCBI Taxonomy" id="115979"/>
    <lineage>
        <taxon>Bacteria</taxon>
        <taxon>Bacillati</taxon>
        <taxon>Bacillota</taxon>
        <taxon>Bacilli</taxon>
        <taxon>Bacillales</taxon>
        <taxon>Bacillaceae</taxon>
        <taxon>Niallia</taxon>
    </lineage>
</organism>
<dbReference type="PANTHER" id="PTHR32347:SF14">
    <property type="entry name" value="EFFLUX SYSTEM COMPONENT YKNX-RELATED"/>
    <property type="match status" value="1"/>
</dbReference>
<dbReference type="InterPro" id="IPR058636">
    <property type="entry name" value="Beta-barrel_YknX"/>
</dbReference>
<feature type="coiled-coil region" evidence="3">
    <location>
        <begin position="96"/>
        <end position="173"/>
    </location>
</feature>
<evidence type="ECO:0000259" key="5">
    <source>
        <dbReference type="Pfam" id="PF25989"/>
    </source>
</evidence>
<dbReference type="RefSeq" id="WP_101178896.1">
    <property type="nucleotide sequence ID" value="NZ_PISE01000051.1"/>
</dbReference>
<evidence type="ECO:0000259" key="6">
    <source>
        <dbReference type="Pfam" id="PF25990"/>
    </source>
</evidence>
<evidence type="ECO:0000313" key="7">
    <source>
        <dbReference type="EMBL" id="PKG21961.1"/>
    </source>
</evidence>
<evidence type="ECO:0000313" key="8">
    <source>
        <dbReference type="Proteomes" id="UP000233375"/>
    </source>
</evidence>
<dbReference type="PANTHER" id="PTHR32347">
    <property type="entry name" value="EFFLUX SYSTEM COMPONENT YKNX-RELATED"/>
    <property type="match status" value="1"/>
</dbReference>
<dbReference type="EMBL" id="PISE01000051">
    <property type="protein sequence ID" value="PKG21961.1"/>
    <property type="molecule type" value="Genomic_DNA"/>
</dbReference>
<comment type="caution">
    <text evidence="7">The sequence shown here is derived from an EMBL/GenBank/DDBJ whole genome shotgun (WGS) entry which is preliminary data.</text>
</comment>
<reference evidence="7 8" key="1">
    <citation type="journal article" date="2003" name="Int. J. Syst. Evol. Microbiol.">
        <title>Bacillus nealsonii sp. nov., isolated from a spacecraft-assembly facility, whose spores are gamma-radiation resistant.</title>
        <authorList>
            <person name="Venkateswaran K."/>
            <person name="Kempf M."/>
            <person name="Chen F."/>
            <person name="Satomi M."/>
            <person name="Nicholson W."/>
            <person name="Kern R."/>
        </authorList>
    </citation>
    <scope>NUCLEOTIDE SEQUENCE [LARGE SCALE GENOMIC DNA]</scope>
    <source>
        <strain evidence="7 8">FO-92</strain>
    </source>
</reference>
<dbReference type="Pfam" id="PF25984">
    <property type="entry name" value="BSH_YknX"/>
    <property type="match status" value="1"/>
</dbReference>
<feature type="domain" description="YknX-like beta-barrel" evidence="6">
    <location>
        <begin position="214"/>
        <end position="289"/>
    </location>
</feature>
<dbReference type="Pfam" id="PF25989">
    <property type="entry name" value="YknX_C"/>
    <property type="match status" value="1"/>
</dbReference>
<comment type="subcellular location">
    <subcellularLocation>
        <location evidence="1">Cell envelope</location>
    </subcellularLocation>
</comment>
<keyword evidence="2 3" id="KW-0175">Coiled coil</keyword>
<gene>
    <name evidence="7" type="ORF">CWS01_19595</name>
</gene>
<keyword evidence="8" id="KW-1185">Reference proteome</keyword>
<dbReference type="InterPro" id="IPR058639">
    <property type="entry name" value="BSH_YknX-like"/>
</dbReference>
<accession>A0A2N0YXG7</accession>
<dbReference type="Gene3D" id="2.40.420.20">
    <property type="match status" value="1"/>
</dbReference>
<evidence type="ECO:0000256" key="2">
    <source>
        <dbReference type="ARBA" id="ARBA00023054"/>
    </source>
</evidence>
<evidence type="ECO:0008006" key="9">
    <source>
        <dbReference type="Google" id="ProtNLM"/>
    </source>
</evidence>
<evidence type="ECO:0000256" key="1">
    <source>
        <dbReference type="ARBA" id="ARBA00004196"/>
    </source>
</evidence>
<name>A0A2N0YXG7_9BACI</name>
<evidence type="ECO:0000256" key="3">
    <source>
        <dbReference type="SAM" id="Coils"/>
    </source>
</evidence>
<dbReference type="Proteomes" id="UP000233375">
    <property type="component" value="Unassembled WGS sequence"/>
</dbReference>
<proteinExistence type="predicted"/>
<dbReference type="GO" id="GO:0030313">
    <property type="term" value="C:cell envelope"/>
    <property type="evidence" value="ECO:0007669"/>
    <property type="project" value="UniProtKB-SubCell"/>
</dbReference>
<protein>
    <recommendedName>
        <fullName evidence="9">RND efflux pump membrane fusion protein barrel-sandwich domain-containing protein</fullName>
    </recommendedName>
</protein>
<feature type="domain" description="YknX-like C-terminal permuted SH3-like" evidence="5">
    <location>
        <begin position="297"/>
        <end position="351"/>
    </location>
</feature>
<dbReference type="InterPro" id="IPR050465">
    <property type="entry name" value="UPF0194_transport"/>
</dbReference>
<dbReference type="AlphaFoldDB" id="A0A2N0YXG7"/>
<dbReference type="Pfam" id="PF25990">
    <property type="entry name" value="Beta-barrel_YknX"/>
    <property type="match status" value="1"/>
</dbReference>
<feature type="domain" description="YknX-like barrel-sandwich hybrid" evidence="4">
    <location>
        <begin position="63"/>
        <end position="205"/>
    </location>
</feature>
<evidence type="ECO:0000259" key="4">
    <source>
        <dbReference type="Pfam" id="PF25984"/>
    </source>
</evidence>
<sequence length="394" mass="44806">MKWRKSLLVFVVVLFIGANIMLLQKKDQSFDQITFVSSWTQAAERDLVKTMQKQGISIPAERQAVYYDSTKGNFAGFLVQKGEYVEQDTPLLSYTNNKLQETTSALQLEVERLEKEESSLQAQIDQLYSIQQNLLYSEESSNVAVSTSIEKDIAEKEQELAKTTAMLEKNQALMQLNEEKFGEEAELSTISGYVESIQEDLKNPIITIVSSDQKVEGLLKEKERNKLAEGMEVTLKDQNKRILTGIVSSISALPKGKTAVNSESYYPFTITINEQSEELIAGTHYDMEIITEKIENVITVPNKSVKIQKDSQYVYTIEKGLLDKKEVNAGTIIGRFQQIEEGLDENEVVVLPTVSKKMYGTSFITPIKVKQWSHISIENRRKKDMFRYMLKGFL</sequence>
<dbReference type="InterPro" id="IPR058637">
    <property type="entry name" value="YknX-like_C"/>
</dbReference>